<gene>
    <name evidence="4" type="primary">LOC34622622</name>
</gene>
<dbReference type="InterPro" id="IPR015947">
    <property type="entry name" value="PUA-like_sf"/>
</dbReference>
<dbReference type="RefSeq" id="XP_026189858.1">
    <property type="nucleotide sequence ID" value="XM_026334073.1"/>
</dbReference>
<sequence>MEFPVLIPDDFAAAQLPQLAELLRMQVQDVSPALLQHMWEILAGGVAPHKETTIDSTAVESLRDFVEAIVEPLHTQESFCSARPLMERFVDAFVTRACSSSSCNASAMSDDGNRAGEPQSFLLSQNRRETVAFSQPTFLGDADAAERSFGGEKPVAASARSTGGAKSASGGDGSSSSSCSRSGVGSSHAERHSEKQRQAPPQRQRPQMQQPKKGIYPQQQEKKQLLPSNPSTQTHRPQEMPVQYPAHAPQNSVPPLNHHLQKTQKQQQQKQQQKQEKQLLLPQKGRTQDSMPPSAEELLEDVGWAEAPPPRKRVPRKQQQVLQRFGVAVVSAAPSSCTSSSSSSRSQTEHAGRQKAGKLEASLPAAKAATAHCLCLGVDHGVYGVCLSCGLIRCHYDISSSGESVQHAPRCLFCGNDIVPSRGLTALSAAVNKQLIESRSELALLQEEVQQQQAHQQKLQTQQPTEAIQERLRRLQQQIAADEAHLKALRLHRRLVVCDSQSQQQTKILDLSSCWFDASAGARAESSRADVWLSPARREERAALLQRLTNAFNAEKGRAKLTFDFEGRRVVAESSTLPEEAEALLRAFDEQCQEENMQAQQQQDARQSLAKEERDLAERSPKRSPRSTPATRVRQRMQEQRWPKLEAGMQQQQEASATAWPSLDADRQPQPQREGMDDTPLVRLTPVEQLQEAWNAMVERETAAADEEQSQLAAGEDSSLQLLADTSLRGFARLLLKDVYAIARPQKRASKSAAAATRPGGKTAVVGVRAVSSSSEAEKAAKTPPIAKDGNRKAGAQEAAGAASPNAADAAASSADVEEEGALRGRWRAELSVQQQTLLQRLREAQQQREGCESADAPAVWGMQHLEKPQQWSAYKGGNLGDRVFRVGGPRSEGSAFGVAWGPPLEDDEAAADAETAEEHLWISLSTAADGFGVEQQAAEDAEDAGVCLTVSQPHASLIVSGFVTKEVRSWLSAYRGRLWIHAAEAAPSGAAVSAAEAQCEREALQAVSAVSSTKEGSESEAFLFCFERPQLLRVPLKVRGGERFWCLPKSLLGTLQASLLPPRWPAFLNPC</sequence>
<dbReference type="PANTHER" id="PTHR12963">
    <property type="entry name" value="THYROID RECEPTOR INTERACTING PROTEIN RELATED"/>
    <property type="match status" value="1"/>
</dbReference>
<dbReference type="GO" id="GO:0045893">
    <property type="term" value="P:positive regulation of DNA-templated transcription"/>
    <property type="evidence" value="ECO:0007669"/>
    <property type="project" value="TreeGrafter"/>
</dbReference>
<accession>A0A6P6RQ49</accession>
<dbReference type="Gene3D" id="2.30.130.30">
    <property type="entry name" value="Hypothetical protein"/>
    <property type="match status" value="1"/>
</dbReference>
<feature type="coiled-coil region" evidence="1">
    <location>
        <begin position="435"/>
        <end position="492"/>
    </location>
</feature>
<keyword evidence="3" id="KW-1185">Reference proteome</keyword>
<protein>
    <submittedName>
        <fullName evidence="4">Uncharacterized protein LOC34622622</fullName>
    </submittedName>
</protein>
<reference evidence="4" key="1">
    <citation type="submission" date="2025-08" db="UniProtKB">
        <authorList>
            <consortium name="RefSeq"/>
        </authorList>
    </citation>
    <scope>IDENTIFICATION</scope>
</reference>
<dbReference type="Proteomes" id="UP000515125">
    <property type="component" value="Unplaced"/>
</dbReference>
<dbReference type="SUPFAM" id="SSF88697">
    <property type="entry name" value="PUA domain-like"/>
    <property type="match status" value="1"/>
</dbReference>
<keyword evidence="1" id="KW-0175">Coiled coil</keyword>
<feature type="region of interest" description="Disordered" evidence="2">
    <location>
        <begin position="150"/>
        <end position="297"/>
    </location>
</feature>
<evidence type="ECO:0000313" key="4">
    <source>
        <dbReference type="RefSeq" id="XP_026189858.1"/>
    </source>
</evidence>
<evidence type="ECO:0000256" key="2">
    <source>
        <dbReference type="SAM" id="MobiDB-lite"/>
    </source>
</evidence>
<dbReference type="GO" id="GO:0005634">
    <property type="term" value="C:nucleus"/>
    <property type="evidence" value="ECO:0007669"/>
    <property type="project" value="TreeGrafter"/>
</dbReference>
<feature type="coiled-coil region" evidence="1">
    <location>
        <begin position="828"/>
        <end position="855"/>
    </location>
</feature>
<evidence type="ECO:0000256" key="1">
    <source>
        <dbReference type="SAM" id="Coils"/>
    </source>
</evidence>
<feature type="compositionally biased region" description="Low complexity" evidence="2">
    <location>
        <begin position="156"/>
        <end position="187"/>
    </location>
</feature>
<name>A0A6P6RQ49_9EIME</name>
<proteinExistence type="predicted"/>
<dbReference type="PANTHER" id="PTHR12963:SF4">
    <property type="entry name" value="ACTIVATING SIGNAL COINTEGRATOR 1"/>
    <property type="match status" value="1"/>
</dbReference>
<feature type="region of interest" description="Disordered" evidence="2">
    <location>
        <begin position="334"/>
        <end position="357"/>
    </location>
</feature>
<feature type="compositionally biased region" description="Polar residues" evidence="2">
    <location>
        <begin position="226"/>
        <end position="235"/>
    </location>
</feature>
<feature type="compositionally biased region" description="Low complexity" evidence="2">
    <location>
        <begin position="794"/>
        <end position="815"/>
    </location>
</feature>
<feature type="compositionally biased region" description="Low complexity" evidence="2">
    <location>
        <begin position="198"/>
        <end position="213"/>
    </location>
</feature>
<feature type="compositionally biased region" description="Low complexity" evidence="2">
    <location>
        <begin position="594"/>
        <end position="608"/>
    </location>
</feature>
<organism evidence="3 4">
    <name type="scientific">Cyclospora cayetanensis</name>
    <dbReference type="NCBI Taxonomy" id="88456"/>
    <lineage>
        <taxon>Eukaryota</taxon>
        <taxon>Sar</taxon>
        <taxon>Alveolata</taxon>
        <taxon>Apicomplexa</taxon>
        <taxon>Conoidasida</taxon>
        <taxon>Coccidia</taxon>
        <taxon>Eucoccidiorida</taxon>
        <taxon>Eimeriorina</taxon>
        <taxon>Eimeriidae</taxon>
        <taxon>Cyclospora</taxon>
    </lineage>
</organism>
<dbReference type="AlphaFoldDB" id="A0A6P6RQ49"/>
<dbReference type="InterPro" id="IPR039128">
    <property type="entry name" value="TRIP4-like"/>
</dbReference>
<feature type="region of interest" description="Disordered" evidence="2">
    <location>
        <begin position="592"/>
        <end position="679"/>
    </location>
</feature>
<dbReference type="GeneID" id="34622622"/>
<feature type="compositionally biased region" description="Low complexity" evidence="2">
    <location>
        <begin position="263"/>
        <end position="284"/>
    </location>
</feature>
<feature type="compositionally biased region" description="Low complexity" evidence="2">
    <location>
        <begin position="764"/>
        <end position="775"/>
    </location>
</feature>
<dbReference type="OrthoDB" id="348942at2759"/>
<evidence type="ECO:0000313" key="3">
    <source>
        <dbReference type="Proteomes" id="UP000515125"/>
    </source>
</evidence>
<feature type="compositionally biased region" description="Basic and acidic residues" evidence="2">
    <location>
        <begin position="609"/>
        <end position="621"/>
    </location>
</feature>
<feature type="region of interest" description="Disordered" evidence="2">
    <location>
        <begin position="747"/>
        <end position="817"/>
    </location>
</feature>
<feature type="compositionally biased region" description="Basic and acidic residues" evidence="2">
    <location>
        <begin position="188"/>
        <end position="197"/>
    </location>
</feature>
<feature type="compositionally biased region" description="Low complexity" evidence="2">
    <location>
        <begin position="334"/>
        <end position="346"/>
    </location>
</feature>